<dbReference type="AlphaFoldDB" id="A0A0D8JSJ4"/>
<dbReference type="Proteomes" id="UP000001261">
    <property type="component" value="Unassembled WGS sequence"/>
</dbReference>
<evidence type="ECO:0000313" key="2">
    <source>
        <dbReference type="Proteomes" id="UP000001261"/>
    </source>
</evidence>
<dbReference type="GeneID" id="24164451"/>
<reference evidence="2" key="2">
    <citation type="journal article" date="2010" name="Genome Res.">
        <title>Population genomic sequencing of Coccidioides fungi reveals recent hybridization and transposon control.</title>
        <authorList>
            <person name="Neafsey D.E."/>
            <person name="Barker B.M."/>
            <person name="Sharpton T.J."/>
            <person name="Stajich J.E."/>
            <person name="Park D.J."/>
            <person name="Whiston E."/>
            <person name="Hung C.-Y."/>
            <person name="McMahan C."/>
            <person name="White J."/>
            <person name="Sykes S."/>
            <person name="Heiman D."/>
            <person name="Young S."/>
            <person name="Zeng Q."/>
            <person name="Abouelleil A."/>
            <person name="Aftuck L."/>
            <person name="Bessette D."/>
            <person name="Brown A."/>
            <person name="FitzGerald M."/>
            <person name="Lui A."/>
            <person name="Macdonald J.P."/>
            <person name="Priest M."/>
            <person name="Orbach M.J."/>
            <person name="Galgiani J.N."/>
            <person name="Kirkland T.N."/>
            <person name="Cole G.T."/>
            <person name="Birren B.W."/>
            <person name="Henn M.R."/>
            <person name="Taylor J.W."/>
            <person name="Rounsley S.D."/>
        </authorList>
    </citation>
    <scope>GENOME REANNOTATION</scope>
    <source>
        <strain evidence="2">RS</strain>
    </source>
</reference>
<protein>
    <submittedName>
        <fullName evidence="1">Uncharacterized protein</fullName>
    </submittedName>
</protein>
<sequence length="101" mass="11563">MNIRKLDSAYFQVDKVFLVRGLAMLKVFEEVEQFACYGVQIPVFANPVSIVKHGDMPAWTHEILMSVVGIKAADVDSCARKSRSKARKIWRERVLFLVHIL</sequence>
<accession>A0A0D8JSJ4</accession>
<evidence type="ECO:0000313" key="1">
    <source>
        <dbReference type="EMBL" id="KJF60252.1"/>
    </source>
</evidence>
<dbReference type="RefSeq" id="XP_004445868.1">
    <property type="nucleotide sequence ID" value="XM_004445811.1"/>
</dbReference>
<gene>
    <name evidence="1" type="ORF">CIMG_12824</name>
</gene>
<organism evidence="1 2">
    <name type="scientific">Coccidioides immitis (strain RS)</name>
    <name type="common">Valley fever fungus</name>
    <dbReference type="NCBI Taxonomy" id="246410"/>
    <lineage>
        <taxon>Eukaryota</taxon>
        <taxon>Fungi</taxon>
        <taxon>Dikarya</taxon>
        <taxon>Ascomycota</taxon>
        <taxon>Pezizomycotina</taxon>
        <taxon>Eurotiomycetes</taxon>
        <taxon>Eurotiomycetidae</taxon>
        <taxon>Onygenales</taxon>
        <taxon>Onygenaceae</taxon>
        <taxon>Coccidioides</taxon>
    </lineage>
</organism>
<dbReference type="VEuPathDB" id="FungiDB:CIMG_12824"/>
<reference evidence="2" key="1">
    <citation type="journal article" date="2009" name="Genome Res.">
        <title>Comparative genomic analyses of the human fungal pathogens Coccidioides and their relatives.</title>
        <authorList>
            <person name="Sharpton T.J."/>
            <person name="Stajich J.E."/>
            <person name="Rounsley S.D."/>
            <person name="Gardner M.J."/>
            <person name="Wortman J.R."/>
            <person name="Jordar V.S."/>
            <person name="Maiti R."/>
            <person name="Kodira C.D."/>
            <person name="Neafsey D.E."/>
            <person name="Zeng Q."/>
            <person name="Hung C.-Y."/>
            <person name="McMahan C."/>
            <person name="Muszewska A."/>
            <person name="Grynberg M."/>
            <person name="Mandel M.A."/>
            <person name="Kellner E.M."/>
            <person name="Barker B.M."/>
            <person name="Galgiani J.N."/>
            <person name="Orbach M.J."/>
            <person name="Kirkland T.N."/>
            <person name="Cole G.T."/>
            <person name="Henn M.R."/>
            <person name="Birren B.W."/>
            <person name="Taylor J.W."/>
        </authorList>
    </citation>
    <scope>NUCLEOTIDE SEQUENCE [LARGE SCALE GENOMIC DNA]</scope>
    <source>
        <strain evidence="2">RS</strain>
    </source>
</reference>
<name>A0A0D8JSJ4_COCIM</name>
<dbReference type="EMBL" id="GG704911">
    <property type="protein sequence ID" value="KJF60252.1"/>
    <property type="molecule type" value="Genomic_DNA"/>
</dbReference>
<dbReference type="KEGG" id="cim:CIMG_12824"/>
<keyword evidence="2" id="KW-1185">Reference proteome</keyword>
<dbReference type="InParanoid" id="A0A0D8JSJ4"/>
<proteinExistence type="predicted"/>